<accession>A0A8J3B568</accession>
<comment type="caution">
    <text evidence="2">The sequence shown here is derived from an EMBL/GenBank/DDBJ whole genome shotgun (WGS) entry which is preliminary data.</text>
</comment>
<reference evidence="2" key="2">
    <citation type="submission" date="2020-09" db="EMBL/GenBank/DDBJ databases">
        <authorList>
            <person name="Sun Q."/>
            <person name="Ohkuma M."/>
        </authorList>
    </citation>
    <scope>NUCLEOTIDE SEQUENCE</scope>
    <source>
        <strain evidence="2">JCM 3090</strain>
    </source>
</reference>
<evidence type="ECO:0000313" key="3">
    <source>
        <dbReference type="Proteomes" id="UP000649739"/>
    </source>
</evidence>
<evidence type="ECO:0000256" key="1">
    <source>
        <dbReference type="SAM" id="MobiDB-lite"/>
    </source>
</evidence>
<reference evidence="2" key="1">
    <citation type="journal article" date="2014" name="Int. J. Syst. Evol. Microbiol.">
        <title>Complete genome sequence of Corynebacterium casei LMG S-19264T (=DSM 44701T), isolated from a smear-ripened cheese.</title>
        <authorList>
            <consortium name="US DOE Joint Genome Institute (JGI-PGF)"/>
            <person name="Walter F."/>
            <person name="Albersmeier A."/>
            <person name="Kalinowski J."/>
            <person name="Ruckert C."/>
        </authorList>
    </citation>
    <scope>NUCLEOTIDE SEQUENCE</scope>
    <source>
        <strain evidence="2">JCM 3090</strain>
    </source>
</reference>
<feature type="region of interest" description="Disordered" evidence="1">
    <location>
        <begin position="31"/>
        <end position="56"/>
    </location>
</feature>
<protein>
    <submittedName>
        <fullName evidence="2">Uncharacterized protein</fullName>
    </submittedName>
</protein>
<keyword evidence="3" id="KW-1185">Reference proteome</keyword>
<organism evidence="2 3">
    <name type="scientific">Pilimelia anulata</name>
    <dbReference type="NCBI Taxonomy" id="53371"/>
    <lineage>
        <taxon>Bacteria</taxon>
        <taxon>Bacillati</taxon>
        <taxon>Actinomycetota</taxon>
        <taxon>Actinomycetes</taxon>
        <taxon>Micromonosporales</taxon>
        <taxon>Micromonosporaceae</taxon>
        <taxon>Pilimelia</taxon>
    </lineage>
</organism>
<sequence>MKAGQRLEDDECVGGDDLAELCRHCAVGAPEEESAAENSFGAGQGRRRGRLAHSDRCCGGGTPLPAAAPAAAVPGVGTAAEQAYRGVVRSGAAAGGGSMRASFESERVLPNANFTPAAAGDRGATGTMPSGGQSPPEQPNQPTPTRSGARPGERRRASMTITAAPVREQFQRSISPVYVNRLFMSRSTNSMEPGEAGAAAYRVG</sequence>
<name>A0A8J3B568_9ACTN</name>
<gene>
    <name evidence="2" type="ORF">GCM10010123_25320</name>
</gene>
<feature type="region of interest" description="Disordered" evidence="1">
    <location>
        <begin position="114"/>
        <end position="167"/>
    </location>
</feature>
<evidence type="ECO:0000313" key="2">
    <source>
        <dbReference type="EMBL" id="GGJ94409.1"/>
    </source>
</evidence>
<dbReference type="AlphaFoldDB" id="A0A8J3B568"/>
<dbReference type="Proteomes" id="UP000649739">
    <property type="component" value="Unassembled WGS sequence"/>
</dbReference>
<dbReference type="EMBL" id="BMQB01000005">
    <property type="protein sequence ID" value="GGJ94409.1"/>
    <property type="molecule type" value="Genomic_DNA"/>
</dbReference>
<proteinExistence type="predicted"/>